<dbReference type="Proteomes" id="UP001066276">
    <property type="component" value="Chromosome 7"/>
</dbReference>
<evidence type="ECO:0000256" key="1">
    <source>
        <dbReference type="SAM" id="MobiDB-lite"/>
    </source>
</evidence>
<reference evidence="2" key="1">
    <citation type="journal article" date="2022" name="bioRxiv">
        <title>Sequencing and chromosome-scale assembly of the giantPleurodeles waltlgenome.</title>
        <authorList>
            <person name="Brown T."/>
            <person name="Elewa A."/>
            <person name="Iarovenko S."/>
            <person name="Subramanian E."/>
            <person name="Araus A.J."/>
            <person name="Petzold A."/>
            <person name="Susuki M."/>
            <person name="Suzuki K.-i.T."/>
            <person name="Hayashi T."/>
            <person name="Toyoda A."/>
            <person name="Oliveira C."/>
            <person name="Osipova E."/>
            <person name="Leigh N.D."/>
            <person name="Simon A."/>
            <person name="Yun M.H."/>
        </authorList>
    </citation>
    <scope>NUCLEOTIDE SEQUENCE</scope>
    <source>
        <strain evidence="2">20211129_DDA</strain>
        <tissue evidence="2">Liver</tissue>
    </source>
</reference>
<feature type="region of interest" description="Disordered" evidence="1">
    <location>
        <begin position="1"/>
        <end position="118"/>
    </location>
</feature>
<feature type="compositionally biased region" description="Gly residues" evidence="1">
    <location>
        <begin position="21"/>
        <end position="34"/>
    </location>
</feature>
<dbReference type="AlphaFoldDB" id="A0AAV7PY19"/>
<dbReference type="EMBL" id="JANPWB010000011">
    <property type="protein sequence ID" value="KAJ1133073.1"/>
    <property type="molecule type" value="Genomic_DNA"/>
</dbReference>
<name>A0AAV7PY19_PLEWA</name>
<accession>A0AAV7PY19</accession>
<sequence>MSRMSDPRRGSHAFHHRTTSGGAGGAGARGGEGSPGTARAGSAEPQDGARWVRGATAEPPGPRGLVPRSPSPGSGDGDGRNRGPASSRLQAPAVCASPGTRPYIGAISLSPPPSPPFN</sequence>
<proteinExistence type="predicted"/>
<evidence type="ECO:0000313" key="3">
    <source>
        <dbReference type="Proteomes" id="UP001066276"/>
    </source>
</evidence>
<comment type="caution">
    <text evidence="2">The sequence shown here is derived from an EMBL/GenBank/DDBJ whole genome shotgun (WGS) entry which is preliminary data.</text>
</comment>
<protein>
    <submittedName>
        <fullName evidence="2">Uncharacterized protein</fullName>
    </submittedName>
</protein>
<gene>
    <name evidence="2" type="ORF">NDU88_011372</name>
</gene>
<keyword evidence="3" id="KW-1185">Reference proteome</keyword>
<evidence type="ECO:0000313" key="2">
    <source>
        <dbReference type="EMBL" id="KAJ1133073.1"/>
    </source>
</evidence>
<organism evidence="2 3">
    <name type="scientific">Pleurodeles waltl</name>
    <name type="common">Iberian ribbed newt</name>
    <dbReference type="NCBI Taxonomy" id="8319"/>
    <lineage>
        <taxon>Eukaryota</taxon>
        <taxon>Metazoa</taxon>
        <taxon>Chordata</taxon>
        <taxon>Craniata</taxon>
        <taxon>Vertebrata</taxon>
        <taxon>Euteleostomi</taxon>
        <taxon>Amphibia</taxon>
        <taxon>Batrachia</taxon>
        <taxon>Caudata</taxon>
        <taxon>Salamandroidea</taxon>
        <taxon>Salamandridae</taxon>
        <taxon>Pleurodelinae</taxon>
        <taxon>Pleurodeles</taxon>
    </lineage>
</organism>